<evidence type="ECO:0000256" key="5">
    <source>
        <dbReference type="ARBA" id="ARBA00023136"/>
    </source>
</evidence>
<feature type="transmembrane region" description="Helical" evidence="7">
    <location>
        <begin position="152"/>
        <end position="170"/>
    </location>
</feature>
<dbReference type="InterPro" id="IPR038377">
    <property type="entry name" value="Na/Glc_symporter_sf"/>
</dbReference>
<gene>
    <name evidence="9 10" type="primary">LOC106463150</name>
</gene>
<feature type="transmembrane region" description="Helical" evidence="7">
    <location>
        <begin position="182"/>
        <end position="200"/>
    </location>
</feature>
<dbReference type="Proteomes" id="UP000694941">
    <property type="component" value="Unplaced"/>
</dbReference>
<dbReference type="NCBIfam" id="TIGR00813">
    <property type="entry name" value="sss"/>
    <property type="match status" value="1"/>
</dbReference>
<dbReference type="PROSITE" id="PS50283">
    <property type="entry name" value="NA_SOLUT_SYMP_3"/>
    <property type="match status" value="1"/>
</dbReference>
<dbReference type="PROSITE" id="PS00457">
    <property type="entry name" value="NA_SOLUT_SYMP_2"/>
    <property type="match status" value="1"/>
</dbReference>
<reference evidence="9 10" key="1">
    <citation type="submission" date="2025-05" db="UniProtKB">
        <authorList>
            <consortium name="RefSeq"/>
        </authorList>
    </citation>
    <scope>IDENTIFICATION</scope>
    <source>
        <tissue evidence="9 10">Muscle</tissue>
    </source>
</reference>
<keyword evidence="4 7" id="KW-1133">Transmembrane helix</keyword>
<feature type="transmembrane region" description="Helical" evidence="7">
    <location>
        <begin position="654"/>
        <end position="673"/>
    </location>
</feature>
<feature type="transmembrane region" description="Helical" evidence="7">
    <location>
        <begin position="250"/>
        <end position="270"/>
    </location>
</feature>
<comment type="similarity">
    <text evidence="2 6">Belongs to the sodium:solute symporter (SSF) (TC 2.A.21) family.</text>
</comment>
<feature type="transmembrane region" description="Helical" evidence="7">
    <location>
        <begin position="291"/>
        <end position="316"/>
    </location>
</feature>
<accession>A0ABM1SRM5</accession>
<feature type="transmembrane region" description="Helical" evidence="7">
    <location>
        <begin position="432"/>
        <end position="454"/>
    </location>
</feature>
<feature type="transmembrane region" description="Helical" evidence="7">
    <location>
        <begin position="6"/>
        <end position="25"/>
    </location>
</feature>
<dbReference type="GeneID" id="106463150"/>
<keyword evidence="5 7" id="KW-0472">Membrane</keyword>
<keyword evidence="3 7" id="KW-0812">Transmembrane</keyword>
<dbReference type="RefSeq" id="XP_022246281.1">
    <property type="nucleotide sequence ID" value="XM_022390573.1"/>
</dbReference>
<comment type="subcellular location">
    <subcellularLocation>
        <location evidence="1">Membrane</location>
        <topology evidence="1">Multi-pass membrane protein</topology>
    </subcellularLocation>
</comment>
<feature type="transmembrane region" description="Helical" evidence="7">
    <location>
        <begin position="466"/>
        <end position="485"/>
    </location>
</feature>
<dbReference type="Gene3D" id="1.20.1730.10">
    <property type="entry name" value="Sodium/glucose cotransporter"/>
    <property type="match status" value="1"/>
</dbReference>
<feature type="transmembrane region" description="Helical" evidence="7">
    <location>
        <begin position="124"/>
        <end position="146"/>
    </location>
</feature>
<evidence type="ECO:0000256" key="7">
    <source>
        <dbReference type="SAM" id="Phobius"/>
    </source>
</evidence>
<dbReference type="InterPro" id="IPR018212">
    <property type="entry name" value="Na/solute_symporter_CS"/>
</dbReference>
<evidence type="ECO:0000313" key="9">
    <source>
        <dbReference type="RefSeq" id="XP_013778599.1"/>
    </source>
</evidence>
<evidence type="ECO:0000256" key="1">
    <source>
        <dbReference type="ARBA" id="ARBA00004141"/>
    </source>
</evidence>
<feature type="transmembrane region" description="Helical" evidence="7">
    <location>
        <begin position="82"/>
        <end position="103"/>
    </location>
</feature>
<dbReference type="PANTHER" id="PTHR11819">
    <property type="entry name" value="SOLUTE CARRIER FAMILY 5"/>
    <property type="match status" value="1"/>
</dbReference>
<feature type="transmembrane region" description="Helical" evidence="7">
    <location>
        <begin position="45"/>
        <end position="70"/>
    </location>
</feature>
<dbReference type="RefSeq" id="XP_013778599.1">
    <property type="nucleotide sequence ID" value="XM_013923145.2"/>
</dbReference>
<keyword evidence="8" id="KW-1185">Reference proteome</keyword>
<dbReference type="Pfam" id="PF00474">
    <property type="entry name" value="SSF"/>
    <property type="match status" value="1"/>
</dbReference>
<sequence>MYWADILVIVLYFLVVLAVGAWSSVKAKRDSVSGFFLASRNMHWIPVAFSLFASNVGSSMFIGLAGAGASSGIGMAVFELNAIFVLLIMGWIFLPVFMAAGVFTMPEYMQRRFGGQRIRIYLSVLYLFLCIFTKISADLYAGAVFIKQAFDWDLYISVVTLLLISAMFTITGGLKAVIMTDFVQTLLIVGGATGLMILSFQKVGGYSQLIHKYLQAHPNKSFVGYDINNESCSKVPDDYMHILREPTDPVVPWPGTIFGLTIISVWHWCFDQVFVQRVLSAKNVSHAKAGCVMAGYLKILPMFLIVFPGMAARILFTDEVACSSPEVCEVICGSRNGCTNIAYSLLVIRLMPTGASGLMLAVMMAALVTSLTSVFNSSSTLFAIDIWNRFRPRATEIEVLVVGRVFIIVHMAISIAWIPIVEQAHGSQLFHYTQSVSSYLSPPVCAIFILALLWERINEIGAFSGLMAGFILGMARFIMDFFFIPPPCGDGKPDLRPFFVSKIHYLHFAIILFVVSAVTATTVSLLTKPIDKKYLYGLTFGTRRSTQVRADINLSIISLSQSGLQGPHITEEKQDTPISLETTEMKFSSHKEFQSGPGGTSKSGLPWWKRVVIFMCGVNLNREPTETKSWHLSPQEQIVEAEKFLLERCLWQKVCNVNGIVLFCVGVFLYTFFA</sequence>
<feature type="transmembrane region" description="Helical" evidence="7">
    <location>
        <begin position="505"/>
        <end position="526"/>
    </location>
</feature>
<evidence type="ECO:0000313" key="8">
    <source>
        <dbReference type="Proteomes" id="UP000694941"/>
    </source>
</evidence>
<evidence type="ECO:0000256" key="4">
    <source>
        <dbReference type="ARBA" id="ARBA00022989"/>
    </source>
</evidence>
<feature type="transmembrane region" description="Helical" evidence="7">
    <location>
        <begin position="358"/>
        <end position="387"/>
    </location>
</feature>
<protein>
    <submittedName>
        <fullName evidence="9 10">Sodium/glucose cotransporter 4-like isoform X1</fullName>
    </submittedName>
</protein>
<feature type="transmembrane region" description="Helical" evidence="7">
    <location>
        <begin position="399"/>
        <end position="420"/>
    </location>
</feature>
<dbReference type="PANTHER" id="PTHR11819:SF195">
    <property type="entry name" value="SODIUM_GLUCOSE COTRANSPORTER 4"/>
    <property type="match status" value="1"/>
</dbReference>
<evidence type="ECO:0000256" key="3">
    <source>
        <dbReference type="ARBA" id="ARBA00022692"/>
    </source>
</evidence>
<dbReference type="InterPro" id="IPR001734">
    <property type="entry name" value="Na/solute_symporter"/>
</dbReference>
<evidence type="ECO:0000313" key="10">
    <source>
        <dbReference type="RefSeq" id="XP_022246281.1"/>
    </source>
</evidence>
<evidence type="ECO:0000256" key="2">
    <source>
        <dbReference type="ARBA" id="ARBA00006434"/>
    </source>
</evidence>
<name>A0ABM1SRM5_LIMPO</name>
<proteinExistence type="inferred from homology"/>
<organism evidence="8 10">
    <name type="scientific">Limulus polyphemus</name>
    <name type="common">Atlantic horseshoe crab</name>
    <dbReference type="NCBI Taxonomy" id="6850"/>
    <lineage>
        <taxon>Eukaryota</taxon>
        <taxon>Metazoa</taxon>
        <taxon>Ecdysozoa</taxon>
        <taxon>Arthropoda</taxon>
        <taxon>Chelicerata</taxon>
        <taxon>Merostomata</taxon>
        <taxon>Xiphosura</taxon>
        <taxon>Limulidae</taxon>
        <taxon>Limulus</taxon>
    </lineage>
</organism>
<evidence type="ECO:0000256" key="6">
    <source>
        <dbReference type="RuleBase" id="RU362091"/>
    </source>
</evidence>